<accession>A0A165Q7N5</accession>
<dbReference type="STRING" id="1314783.A0A165Q7N5"/>
<organism evidence="2 3">
    <name type="scientific">Daedalea quercina L-15889</name>
    <dbReference type="NCBI Taxonomy" id="1314783"/>
    <lineage>
        <taxon>Eukaryota</taxon>
        <taxon>Fungi</taxon>
        <taxon>Dikarya</taxon>
        <taxon>Basidiomycota</taxon>
        <taxon>Agaricomycotina</taxon>
        <taxon>Agaricomycetes</taxon>
        <taxon>Polyporales</taxon>
        <taxon>Fomitopsis</taxon>
    </lineage>
</organism>
<keyword evidence="3" id="KW-1185">Reference proteome</keyword>
<evidence type="ECO:0000313" key="2">
    <source>
        <dbReference type="EMBL" id="KZT69119.1"/>
    </source>
</evidence>
<dbReference type="Pfam" id="PF13561">
    <property type="entry name" value="adh_short_C2"/>
    <property type="match status" value="1"/>
</dbReference>
<dbReference type="InterPro" id="IPR036291">
    <property type="entry name" value="NAD(P)-bd_dom_sf"/>
</dbReference>
<dbReference type="EMBL" id="KV429060">
    <property type="protein sequence ID" value="KZT69119.1"/>
    <property type="molecule type" value="Genomic_DNA"/>
</dbReference>
<dbReference type="SUPFAM" id="SSF51735">
    <property type="entry name" value="NAD(P)-binding Rossmann-fold domains"/>
    <property type="match status" value="1"/>
</dbReference>
<dbReference type="Proteomes" id="UP000076727">
    <property type="component" value="Unassembled WGS sequence"/>
</dbReference>
<evidence type="ECO:0000256" key="1">
    <source>
        <dbReference type="ARBA" id="ARBA00023002"/>
    </source>
</evidence>
<proteinExistence type="predicted"/>
<dbReference type="GO" id="GO:0016491">
    <property type="term" value="F:oxidoreductase activity"/>
    <property type="evidence" value="ECO:0007669"/>
    <property type="project" value="UniProtKB-KW"/>
</dbReference>
<dbReference type="OrthoDB" id="2898509at2759"/>
<dbReference type="InterPro" id="IPR052228">
    <property type="entry name" value="Sec_Metab_Biosynth_Oxidored"/>
</dbReference>
<dbReference type="PANTHER" id="PTHR47534:SF3">
    <property type="entry name" value="ALCOHOL DEHYDROGENASE-LIKE C-TERMINAL DOMAIN-CONTAINING PROTEIN"/>
    <property type="match status" value="1"/>
</dbReference>
<keyword evidence="1" id="KW-0560">Oxidoreductase</keyword>
<evidence type="ECO:0000313" key="3">
    <source>
        <dbReference type="Proteomes" id="UP000076727"/>
    </source>
</evidence>
<gene>
    <name evidence="2" type="ORF">DAEQUDRAFT_811573</name>
</gene>
<reference evidence="2 3" key="1">
    <citation type="journal article" date="2016" name="Mol. Biol. Evol.">
        <title>Comparative Genomics of Early-Diverging Mushroom-Forming Fungi Provides Insights into the Origins of Lignocellulose Decay Capabilities.</title>
        <authorList>
            <person name="Nagy L.G."/>
            <person name="Riley R."/>
            <person name="Tritt A."/>
            <person name="Adam C."/>
            <person name="Daum C."/>
            <person name="Floudas D."/>
            <person name="Sun H."/>
            <person name="Yadav J.S."/>
            <person name="Pangilinan J."/>
            <person name="Larsson K.H."/>
            <person name="Matsuura K."/>
            <person name="Barry K."/>
            <person name="Labutti K."/>
            <person name="Kuo R."/>
            <person name="Ohm R.A."/>
            <person name="Bhattacharya S.S."/>
            <person name="Shirouzu T."/>
            <person name="Yoshinaga Y."/>
            <person name="Martin F.M."/>
            <person name="Grigoriev I.V."/>
            <person name="Hibbett D.S."/>
        </authorList>
    </citation>
    <scope>NUCLEOTIDE SEQUENCE [LARGE SCALE GENOMIC DNA]</scope>
    <source>
        <strain evidence="2 3">L-15889</strain>
    </source>
</reference>
<dbReference type="Gene3D" id="3.40.50.720">
    <property type="entry name" value="NAD(P)-binding Rossmann-like Domain"/>
    <property type="match status" value="1"/>
</dbReference>
<sequence>MPSLATVRQSNANFSPPTPPVAIFLGGTSGIGQGTAQAFARHTKGNAHIIIIGRNRVAAEAIVETFPKAPGSKYEFVYCDASLIRNVAQTTSALISRLPKVNYMVLTSGGLPSLWDMVRGVQHPTEEGLDNLLAIVYYARTKFILDLLPLLQKAKDAGEDSRVLTVAAAGHGGPINYNDMGLKKTYSVRTVRPTMVTYVDMAMETFSQSLALRVPGATFTHIYPGAVSTPLFPRWTRPLADLLATSIDDCGEYMLYALLNGGEGAQRKGEHGDDLGPESYHGGDEVRDRVWTHTMEVFDRALVAAGSAKSGVNV</sequence>
<dbReference type="InterPro" id="IPR002347">
    <property type="entry name" value="SDR_fam"/>
</dbReference>
<protein>
    <submittedName>
        <fullName evidence="2">NAD(P)-binding protein</fullName>
    </submittedName>
</protein>
<dbReference type="PANTHER" id="PTHR47534">
    <property type="entry name" value="YALI0E05731P"/>
    <property type="match status" value="1"/>
</dbReference>
<name>A0A165Q7N5_9APHY</name>
<dbReference type="AlphaFoldDB" id="A0A165Q7N5"/>